<proteinExistence type="predicted"/>
<name>A0A9P0CVZ9_9CUCU</name>
<dbReference type="PANTHER" id="PTHR15683">
    <property type="entry name" value="SCAFFOLD ATTACHMENT FACTOR B-RELATED"/>
    <property type="match status" value="1"/>
</dbReference>
<dbReference type="GO" id="GO:0006357">
    <property type="term" value="P:regulation of transcription by RNA polymerase II"/>
    <property type="evidence" value="ECO:0007669"/>
    <property type="project" value="TreeGrafter"/>
</dbReference>
<evidence type="ECO:0000313" key="7">
    <source>
        <dbReference type="EMBL" id="CAH1109276.1"/>
    </source>
</evidence>
<dbReference type="Gene3D" id="3.30.70.330">
    <property type="match status" value="1"/>
</dbReference>
<evidence type="ECO:0000256" key="3">
    <source>
        <dbReference type="ARBA" id="ARBA00023242"/>
    </source>
</evidence>
<dbReference type="InterPro" id="IPR012677">
    <property type="entry name" value="Nucleotide-bd_a/b_plait_sf"/>
</dbReference>
<accession>A0A9P0CVZ9</accession>
<dbReference type="SMART" id="SM00360">
    <property type="entry name" value="RRM"/>
    <property type="match status" value="1"/>
</dbReference>
<feature type="compositionally biased region" description="Basic and acidic residues" evidence="5">
    <location>
        <begin position="219"/>
        <end position="234"/>
    </location>
</feature>
<dbReference type="GO" id="GO:0003723">
    <property type="term" value="F:RNA binding"/>
    <property type="evidence" value="ECO:0007669"/>
    <property type="project" value="UniProtKB-UniRule"/>
</dbReference>
<gene>
    <name evidence="7" type="ORF">PSYICH_LOCUS10707</name>
</gene>
<dbReference type="InterPro" id="IPR035979">
    <property type="entry name" value="RBD_domain_sf"/>
</dbReference>
<dbReference type="GO" id="GO:0005634">
    <property type="term" value="C:nucleus"/>
    <property type="evidence" value="ECO:0007669"/>
    <property type="project" value="UniProtKB-SubCell"/>
</dbReference>
<comment type="subcellular location">
    <subcellularLocation>
        <location evidence="1">Nucleus</location>
    </subcellularLocation>
</comment>
<evidence type="ECO:0000256" key="5">
    <source>
        <dbReference type="SAM" id="MobiDB-lite"/>
    </source>
</evidence>
<protein>
    <recommendedName>
        <fullName evidence="6">RRM domain-containing protein</fullName>
    </recommendedName>
</protein>
<organism evidence="7 8">
    <name type="scientific">Psylliodes chrysocephalus</name>
    <dbReference type="NCBI Taxonomy" id="3402493"/>
    <lineage>
        <taxon>Eukaryota</taxon>
        <taxon>Metazoa</taxon>
        <taxon>Ecdysozoa</taxon>
        <taxon>Arthropoda</taxon>
        <taxon>Hexapoda</taxon>
        <taxon>Insecta</taxon>
        <taxon>Pterygota</taxon>
        <taxon>Neoptera</taxon>
        <taxon>Endopterygota</taxon>
        <taxon>Coleoptera</taxon>
        <taxon>Polyphaga</taxon>
        <taxon>Cucujiformia</taxon>
        <taxon>Chrysomeloidea</taxon>
        <taxon>Chrysomelidae</taxon>
        <taxon>Galerucinae</taxon>
        <taxon>Alticini</taxon>
        <taxon>Psylliodes</taxon>
    </lineage>
</organism>
<dbReference type="AlphaFoldDB" id="A0A9P0CVZ9"/>
<reference evidence="7" key="1">
    <citation type="submission" date="2022-01" db="EMBL/GenBank/DDBJ databases">
        <authorList>
            <person name="King R."/>
        </authorList>
    </citation>
    <scope>NUCLEOTIDE SEQUENCE</scope>
</reference>
<feature type="region of interest" description="Disordered" evidence="5">
    <location>
        <begin position="204"/>
        <end position="248"/>
    </location>
</feature>
<evidence type="ECO:0000313" key="8">
    <source>
        <dbReference type="Proteomes" id="UP001153636"/>
    </source>
</evidence>
<dbReference type="PROSITE" id="PS50102">
    <property type="entry name" value="RRM"/>
    <property type="match status" value="1"/>
</dbReference>
<dbReference type="Proteomes" id="UP001153636">
    <property type="component" value="Chromosome 4"/>
</dbReference>
<dbReference type="PANTHER" id="PTHR15683:SF8">
    <property type="entry name" value="SCAFFOLD ATTACHMENT FACTOR B, ISOFORM B"/>
    <property type="match status" value="1"/>
</dbReference>
<dbReference type="GO" id="GO:0050684">
    <property type="term" value="P:regulation of mRNA processing"/>
    <property type="evidence" value="ECO:0007669"/>
    <property type="project" value="TreeGrafter"/>
</dbReference>
<evidence type="ECO:0000256" key="1">
    <source>
        <dbReference type="ARBA" id="ARBA00004123"/>
    </source>
</evidence>
<keyword evidence="2 4" id="KW-0694">RNA-binding</keyword>
<dbReference type="Pfam" id="PF00076">
    <property type="entry name" value="RRM_1"/>
    <property type="match status" value="1"/>
</dbReference>
<dbReference type="InterPro" id="IPR051738">
    <property type="entry name" value="SAF_Modulators"/>
</dbReference>
<dbReference type="EMBL" id="OV651816">
    <property type="protein sequence ID" value="CAH1109276.1"/>
    <property type="molecule type" value="Genomic_DNA"/>
</dbReference>
<dbReference type="SUPFAM" id="SSF54928">
    <property type="entry name" value="RNA-binding domain, RBD"/>
    <property type="match status" value="1"/>
</dbReference>
<feature type="domain" description="RRM" evidence="6">
    <location>
        <begin position="99"/>
        <end position="173"/>
    </location>
</feature>
<dbReference type="GO" id="GO:0043565">
    <property type="term" value="F:sequence-specific DNA binding"/>
    <property type="evidence" value="ECO:0007669"/>
    <property type="project" value="TreeGrafter"/>
</dbReference>
<feature type="compositionally biased region" description="Polar residues" evidence="5">
    <location>
        <begin position="235"/>
        <end position="248"/>
    </location>
</feature>
<feature type="compositionally biased region" description="Polar residues" evidence="5">
    <location>
        <begin position="409"/>
        <end position="429"/>
    </location>
</feature>
<sequence length="504" mass="58095">MIENSSITSESDTKAVMSNEAAEDGLLKLQLEDSEIPEISIDVTKLDVSTEDTILAEESKKSDKYFDINEAVTSNIQPINDISSKVNHETSLNSKSKGNFVWVSNLRHGIKATAIKKFFSQIGRVTSVKILTNGKSFYAYVSMESLEMAAKCISDLNESLLQGDKIIVTKKRPDIDSKTDKIKKKNTTKKVADKENKTEQYVVNNTVLTEIKSNSNNNRKTENQSDKKDNDHSKQQMQTKIDSLNQTNKKLKQRLDETTRLYDGMCKKYQTLKEDFNKVKLQTRQEQKRLNQERESFEKMKKLELSKIEANKDDRNKELIEIRKLKESLKQKLNNIRFEAKNSYKRKTSPLRRPSKSPRRRITPTPRNGSFRNRDDQRADKKFRRGVSRDRTPPPPNLNNDTGKKRIEVSNSHLTRPTYYSQSVKQQGPGSFEYRQNRSYPVYPIQRTGGNWLGYQRNVRRTNSSHSHVSNPDGRFNGPVVQHPVSAIVVPPRAPHGSYYYPQW</sequence>
<dbReference type="InterPro" id="IPR000504">
    <property type="entry name" value="RRM_dom"/>
</dbReference>
<feature type="compositionally biased region" description="Polar residues" evidence="5">
    <location>
        <begin position="204"/>
        <end position="218"/>
    </location>
</feature>
<evidence type="ECO:0000256" key="4">
    <source>
        <dbReference type="PROSITE-ProRule" id="PRU00176"/>
    </source>
</evidence>
<evidence type="ECO:0000256" key="2">
    <source>
        <dbReference type="ARBA" id="ARBA00022884"/>
    </source>
</evidence>
<keyword evidence="8" id="KW-1185">Reference proteome</keyword>
<feature type="region of interest" description="Disordered" evidence="5">
    <location>
        <begin position="338"/>
        <end position="435"/>
    </location>
</feature>
<keyword evidence="3" id="KW-0539">Nucleus</keyword>
<feature type="compositionally biased region" description="Basic residues" evidence="5">
    <location>
        <begin position="343"/>
        <end position="362"/>
    </location>
</feature>
<dbReference type="OrthoDB" id="6159259at2759"/>
<evidence type="ECO:0000259" key="6">
    <source>
        <dbReference type="PROSITE" id="PS50102"/>
    </source>
</evidence>